<sequence>MTTKKVAIACQGGGTHAAFTWGVLRTILTTKQGWDESPQEGDTFDIVAISGTSAGALCALAAWYGLAPNTTDTACGTIGKAIERLDFLWTTFAATTTAETAHNHLVATLLEWKSQGLPLPVSNPYSTVGKLGLAGLNMVGARRQYLGFPELLKDLCPHFDAIDWPRVAEADIRILAGAIEVLSGNFEVFDSNKTLEQMALKPDGREINQYDITRWRMRRPISLEGVAASGTLPEVLPAQVIPDMVFPTCVPGRTVTRNGYYWDGLYSRNPPVRDLLDARGKHEKPDEIWIVRINPQEFYPASPNIGLEDIRDRENDLAGNLSLNQELDAIMTINQWIERHGNERPPLDNHKIVAVRTIKMTRDTAWGLKHTSKFNRCPDYFATLREEGQTITERWLADWRRLGKDFSRYPNDARYPEPT</sequence>
<evidence type="ECO:0000256" key="1">
    <source>
        <dbReference type="ARBA" id="ARBA00023098"/>
    </source>
</evidence>
<name>A0A235H362_AZOBR</name>
<dbReference type="Pfam" id="PF01734">
    <property type="entry name" value="Patatin"/>
    <property type="match status" value="1"/>
</dbReference>
<dbReference type="SUPFAM" id="SSF52151">
    <property type="entry name" value="FabD/lysophospholipase-like"/>
    <property type="match status" value="1"/>
</dbReference>
<dbReference type="Gene3D" id="3.40.1090.10">
    <property type="entry name" value="Cytosolic phospholipase A2 catalytic domain"/>
    <property type="match status" value="1"/>
</dbReference>
<dbReference type="InterPro" id="IPR002641">
    <property type="entry name" value="PNPLA_dom"/>
</dbReference>
<gene>
    <name evidence="3" type="ORF">CHT98_32995</name>
</gene>
<feature type="domain" description="PNPLA" evidence="2">
    <location>
        <begin position="9"/>
        <end position="275"/>
    </location>
</feature>
<dbReference type="EMBL" id="NOWT01000077">
    <property type="protein sequence ID" value="OYD80102.1"/>
    <property type="molecule type" value="Genomic_DNA"/>
</dbReference>
<evidence type="ECO:0000259" key="2">
    <source>
        <dbReference type="Pfam" id="PF01734"/>
    </source>
</evidence>
<evidence type="ECO:0000313" key="4">
    <source>
        <dbReference type="Proteomes" id="UP000215367"/>
    </source>
</evidence>
<dbReference type="Proteomes" id="UP000215367">
    <property type="component" value="Unassembled WGS sequence"/>
</dbReference>
<keyword evidence="1" id="KW-0443">Lipid metabolism</keyword>
<dbReference type="InterPro" id="IPR016035">
    <property type="entry name" value="Acyl_Trfase/lysoPLipase"/>
</dbReference>
<organism evidence="3 4">
    <name type="scientific">Azospirillum brasilense</name>
    <dbReference type="NCBI Taxonomy" id="192"/>
    <lineage>
        <taxon>Bacteria</taxon>
        <taxon>Pseudomonadati</taxon>
        <taxon>Pseudomonadota</taxon>
        <taxon>Alphaproteobacteria</taxon>
        <taxon>Rhodospirillales</taxon>
        <taxon>Azospirillaceae</taxon>
        <taxon>Azospirillum</taxon>
    </lineage>
</organism>
<geneLocation type="plasmid" evidence="3">
    <name>unnamed</name>
</geneLocation>
<evidence type="ECO:0000313" key="3">
    <source>
        <dbReference type="EMBL" id="OYD80102.1"/>
    </source>
</evidence>
<reference evidence="3 4" key="1">
    <citation type="submission" date="2017-07" db="EMBL/GenBank/DDBJ databases">
        <title>Whole genome sequence of Azospirillum brasilense 2A1, a potential biofertilizer strain.</title>
        <authorList>
            <person name="Fontana C.A."/>
            <person name="Toffoli L.M."/>
            <person name="Salazar S.M."/>
            <person name="Puglisi E."/>
            <person name="Pedraza R."/>
            <person name="Bassi D."/>
            <person name="Cocconcelli P.S."/>
        </authorList>
    </citation>
    <scope>NUCLEOTIDE SEQUENCE [LARGE SCALE GENOMIC DNA]</scope>
    <source>
        <strain evidence="3 4">2A1</strain>
        <plasmid evidence="3">unnamed</plasmid>
    </source>
</reference>
<protein>
    <submittedName>
        <fullName evidence="3">Patatin</fullName>
    </submittedName>
</protein>
<dbReference type="AlphaFoldDB" id="A0A235H362"/>
<keyword evidence="3" id="KW-0614">Plasmid</keyword>
<proteinExistence type="predicted"/>
<comment type="caution">
    <text evidence="3">The sequence shown here is derived from an EMBL/GenBank/DDBJ whole genome shotgun (WGS) entry which is preliminary data.</text>
</comment>
<dbReference type="RefSeq" id="WP_094307545.1">
    <property type="nucleotide sequence ID" value="NZ_NOWT01000077.1"/>
</dbReference>
<accession>A0A235H362</accession>
<dbReference type="GO" id="GO:0006629">
    <property type="term" value="P:lipid metabolic process"/>
    <property type="evidence" value="ECO:0007669"/>
    <property type="project" value="UniProtKB-KW"/>
</dbReference>